<dbReference type="Gene3D" id="1.20.1560.10">
    <property type="entry name" value="ABC transporter type 1, transmembrane domain"/>
    <property type="match status" value="1"/>
</dbReference>
<protein>
    <submittedName>
        <fullName evidence="10">ABC transporter ATP-binding protein</fullName>
    </submittedName>
</protein>
<dbReference type="InterPro" id="IPR036640">
    <property type="entry name" value="ABC1_TM_sf"/>
</dbReference>
<dbReference type="GO" id="GO:0005524">
    <property type="term" value="F:ATP binding"/>
    <property type="evidence" value="ECO:0007669"/>
    <property type="project" value="UniProtKB-KW"/>
</dbReference>
<proteinExistence type="predicted"/>
<keyword evidence="3" id="KW-0547">Nucleotide-binding</keyword>
<dbReference type="PANTHER" id="PTHR24221">
    <property type="entry name" value="ATP-BINDING CASSETTE SUB-FAMILY B"/>
    <property type="match status" value="1"/>
</dbReference>
<dbReference type="EMBL" id="JBBHLI010000005">
    <property type="protein sequence ID" value="MEK9501435.1"/>
    <property type="molecule type" value="Genomic_DNA"/>
</dbReference>
<dbReference type="InterPro" id="IPR039421">
    <property type="entry name" value="Type_1_exporter"/>
</dbReference>
<dbReference type="Pfam" id="PF00005">
    <property type="entry name" value="ABC_tran"/>
    <property type="match status" value="1"/>
</dbReference>
<name>A0ABU9E9L7_9BACT</name>
<dbReference type="CDD" id="cd18552">
    <property type="entry name" value="ABC_6TM_MsbA_like"/>
    <property type="match status" value="1"/>
</dbReference>
<evidence type="ECO:0000256" key="1">
    <source>
        <dbReference type="ARBA" id="ARBA00004651"/>
    </source>
</evidence>
<dbReference type="Pfam" id="PF00664">
    <property type="entry name" value="ABC_membrane"/>
    <property type="match status" value="1"/>
</dbReference>
<keyword evidence="5 7" id="KW-1133">Transmembrane helix</keyword>
<accession>A0ABU9E9L7</accession>
<comment type="caution">
    <text evidence="10">The sequence shown here is derived from an EMBL/GenBank/DDBJ whole genome shotgun (WGS) entry which is preliminary data.</text>
</comment>
<feature type="transmembrane region" description="Helical" evidence="7">
    <location>
        <begin position="273"/>
        <end position="293"/>
    </location>
</feature>
<dbReference type="RefSeq" id="WP_405286914.1">
    <property type="nucleotide sequence ID" value="NZ_JBBHLI010000005.1"/>
</dbReference>
<reference evidence="10 11" key="1">
    <citation type="submission" date="2024-02" db="EMBL/GenBank/DDBJ databases">
        <title>A novel Gemmatimonadota bacterium.</title>
        <authorList>
            <person name="Du Z.-J."/>
            <person name="Ye Y.-Q."/>
        </authorList>
    </citation>
    <scope>NUCLEOTIDE SEQUENCE [LARGE SCALE GENOMIC DNA]</scope>
    <source>
        <strain evidence="10 11">DH-20</strain>
    </source>
</reference>
<feature type="transmembrane region" description="Helical" evidence="7">
    <location>
        <begin position="167"/>
        <end position="187"/>
    </location>
</feature>
<evidence type="ECO:0000256" key="7">
    <source>
        <dbReference type="SAM" id="Phobius"/>
    </source>
</evidence>
<keyword evidence="6 7" id="KW-0472">Membrane</keyword>
<dbReference type="PROSITE" id="PS50929">
    <property type="entry name" value="ABC_TM1F"/>
    <property type="match status" value="1"/>
</dbReference>
<dbReference type="SUPFAM" id="SSF52540">
    <property type="entry name" value="P-loop containing nucleoside triphosphate hydrolases"/>
    <property type="match status" value="1"/>
</dbReference>
<keyword evidence="11" id="KW-1185">Reference proteome</keyword>
<dbReference type="Proteomes" id="UP001484239">
    <property type="component" value="Unassembled WGS sequence"/>
</dbReference>
<dbReference type="InterPro" id="IPR027417">
    <property type="entry name" value="P-loop_NTPase"/>
</dbReference>
<keyword evidence="2 7" id="KW-0812">Transmembrane</keyword>
<dbReference type="InterPro" id="IPR011527">
    <property type="entry name" value="ABC1_TM_dom"/>
</dbReference>
<evidence type="ECO:0000256" key="5">
    <source>
        <dbReference type="ARBA" id="ARBA00022989"/>
    </source>
</evidence>
<evidence type="ECO:0000259" key="8">
    <source>
        <dbReference type="PROSITE" id="PS50893"/>
    </source>
</evidence>
<feature type="domain" description="ABC transmembrane type-1" evidence="9">
    <location>
        <begin position="19"/>
        <end position="327"/>
    </location>
</feature>
<dbReference type="PANTHER" id="PTHR24221:SF654">
    <property type="entry name" value="ATP-BINDING CASSETTE SUB-FAMILY B MEMBER 6"/>
    <property type="match status" value="1"/>
</dbReference>
<feature type="transmembrane region" description="Helical" evidence="7">
    <location>
        <begin position="85"/>
        <end position="105"/>
    </location>
</feature>
<dbReference type="PROSITE" id="PS00211">
    <property type="entry name" value="ABC_TRANSPORTER_1"/>
    <property type="match status" value="1"/>
</dbReference>
<evidence type="ECO:0000259" key="9">
    <source>
        <dbReference type="PROSITE" id="PS50929"/>
    </source>
</evidence>
<dbReference type="SMART" id="SM00382">
    <property type="entry name" value="AAA"/>
    <property type="match status" value="1"/>
</dbReference>
<evidence type="ECO:0000313" key="10">
    <source>
        <dbReference type="EMBL" id="MEK9501435.1"/>
    </source>
</evidence>
<dbReference type="Gene3D" id="3.40.50.300">
    <property type="entry name" value="P-loop containing nucleotide triphosphate hydrolases"/>
    <property type="match status" value="1"/>
</dbReference>
<comment type="subcellular location">
    <subcellularLocation>
        <location evidence="1">Cell membrane</location>
        <topology evidence="1">Multi-pass membrane protein</topology>
    </subcellularLocation>
</comment>
<feature type="transmembrane region" description="Helical" evidence="7">
    <location>
        <begin position="193"/>
        <end position="210"/>
    </location>
</feature>
<evidence type="ECO:0000256" key="2">
    <source>
        <dbReference type="ARBA" id="ARBA00022692"/>
    </source>
</evidence>
<organism evidence="10 11">
    <name type="scientific">Gaopeijia maritima</name>
    <dbReference type="NCBI Taxonomy" id="3119007"/>
    <lineage>
        <taxon>Bacteria</taxon>
        <taxon>Pseudomonadati</taxon>
        <taxon>Gemmatimonadota</taxon>
        <taxon>Longimicrobiia</taxon>
        <taxon>Gaopeijiales</taxon>
        <taxon>Gaopeijiaceae</taxon>
        <taxon>Gaopeijia</taxon>
    </lineage>
</organism>
<feature type="transmembrane region" description="Helical" evidence="7">
    <location>
        <begin position="15"/>
        <end position="39"/>
    </location>
</feature>
<evidence type="ECO:0000313" key="11">
    <source>
        <dbReference type="Proteomes" id="UP001484239"/>
    </source>
</evidence>
<gene>
    <name evidence="10" type="ORF">WI372_10645</name>
</gene>
<evidence type="ECO:0000256" key="4">
    <source>
        <dbReference type="ARBA" id="ARBA00022840"/>
    </source>
</evidence>
<keyword evidence="4 10" id="KW-0067">ATP-binding</keyword>
<dbReference type="InterPro" id="IPR003593">
    <property type="entry name" value="AAA+_ATPase"/>
</dbReference>
<dbReference type="SUPFAM" id="SSF90123">
    <property type="entry name" value="ABC transporter transmembrane region"/>
    <property type="match status" value="1"/>
</dbReference>
<dbReference type="PROSITE" id="PS50893">
    <property type="entry name" value="ABC_TRANSPORTER_2"/>
    <property type="match status" value="1"/>
</dbReference>
<dbReference type="InterPro" id="IPR003439">
    <property type="entry name" value="ABC_transporter-like_ATP-bd"/>
</dbReference>
<sequence length="614" mass="67554">MALYLRILRYLRPHLGWFLLAVVATLAFAGLDAFAYVLLIPFVRALFGGDASGLPGAPEGGATAPMDRFLDATVYRLVDLEGDPLAAVQGVILLILGTFALKNLFDFVRGWLVARVEQGVTRDIRNEVYEHLLQLDLAFFGRTRTGQIISRLTHDVEQLRSLVTKQLAKLLSSFFEFAAALVLMMAISWKLTLAAFVVIPGTMAIWGPLVRKLRRGDRRVLDLAGEVSSHIQETLAGIRLVKSSGAEDLEMERFRGLTGDYFRTFVRTERWRALAAPLTEQLAAVGTVVILWYGARLVVVEQAITADLFVGFLALSLKLYAPVKFVAKFPATVQPGLVGGERVFEFLDAPAEIRTRPGARRMDGLEREIRFEGVDFAYRPDEPVLSEIDLVVPRGTVVALVGPSGAGKTTLVDLLGRFYEVSGGAITIDGVDVRDLDLRSLRDALGVVSQETVLFHDTVRANIAYGRPDADDAAVERAARAANAHDFVSAMPRGYDTVVGERGTELSGGQRQRIAIARALLRDPPILIFDEATSALDTESERLVQDAIERLLEGRTVFVIAHRLSTVQRADQIVVLEGGRIVERGRHDELLAAEGSYHRLHAMQFRADSLSGDR</sequence>
<evidence type="ECO:0000256" key="3">
    <source>
        <dbReference type="ARBA" id="ARBA00022741"/>
    </source>
</evidence>
<feature type="domain" description="ABC transporter" evidence="8">
    <location>
        <begin position="369"/>
        <end position="603"/>
    </location>
</feature>
<dbReference type="InterPro" id="IPR017871">
    <property type="entry name" value="ABC_transporter-like_CS"/>
</dbReference>
<evidence type="ECO:0000256" key="6">
    <source>
        <dbReference type="ARBA" id="ARBA00023136"/>
    </source>
</evidence>